<dbReference type="RefSeq" id="WP_007018891.1">
    <property type="nucleotide sequence ID" value="NZ_CH724119.1"/>
</dbReference>
<evidence type="ECO:0000313" key="1">
    <source>
        <dbReference type="EMBL" id="EAT11670.1"/>
    </source>
</evidence>
<keyword evidence="2" id="KW-1185">Reference proteome</keyword>
<accession>Q1N047</accession>
<dbReference type="STRING" id="207949.RED65_08274"/>
<name>Q1N047_9GAMM</name>
<dbReference type="EMBL" id="AAQH01000015">
    <property type="protein sequence ID" value="EAT11670.1"/>
    <property type="molecule type" value="Genomic_DNA"/>
</dbReference>
<dbReference type="InterPro" id="IPR021383">
    <property type="entry name" value="DUF3015"/>
</dbReference>
<reference evidence="1 2" key="1">
    <citation type="submission" date="2006-03" db="EMBL/GenBank/DDBJ databases">
        <authorList>
            <person name="Pinhassi J."/>
            <person name="Pedros-Alio C."/>
            <person name="Ferriera S."/>
            <person name="Johnson J."/>
            <person name="Kravitz S."/>
            <person name="Halpern A."/>
            <person name="Remington K."/>
            <person name="Beeson K."/>
            <person name="Tran B."/>
            <person name="Rogers Y.-H."/>
            <person name="Friedman R."/>
            <person name="Venter J.C."/>
        </authorList>
    </citation>
    <scope>NUCLEOTIDE SEQUENCE [LARGE SCALE GENOMIC DNA]</scope>
    <source>
        <strain evidence="1 2">RED65</strain>
    </source>
</reference>
<evidence type="ECO:0000313" key="2">
    <source>
        <dbReference type="Proteomes" id="UP000004263"/>
    </source>
</evidence>
<dbReference type="AlphaFoldDB" id="Q1N047"/>
<dbReference type="OrthoDB" id="334910at2"/>
<protein>
    <recommendedName>
        <fullName evidence="3">DUF3015 domain-containing protein</fullName>
    </recommendedName>
</protein>
<comment type="caution">
    <text evidence="1">The sequence shown here is derived from an EMBL/GenBank/DDBJ whole genome shotgun (WGS) entry which is preliminary data.</text>
</comment>
<feature type="non-terminal residue" evidence="1">
    <location>
        <position position="1"/>
    </location>
</feature>
<evidence type="ECO:0008006" key="3">
    <source>
        <dbReference type="Google" id="ProtNLM"/>
    </source>
</evidence>
<dbReference type="Proteomes" id="UP000004263">
    <property type="component" value="Unassembled WGS sequence"/>
</dbReference>
<gene>
    <name evidence="1" type="ORF">RED65_08274</name>
</gene>
<dbReference type="Pfam" id="PF11220">
    <property type="entry name" value="DUF3015"/>
    <property type="match status" value="1"/>
</dbReference>
<proteinExistence type="predicted"/>
<dbReference type="HOGENOM" id="CLU_2031432_0_0_6"/>
<sequence length="121" mass="12985">NEWYEHVMAATTNGTSGNQTFGMTSGTLGCEEANGPLKLARVFMDQNMEQLAVDSARGQGESLEALTTLIGVEQADKVEFSKTLQSNFDSIFVSTDASSEQAYSAMVEAMAANEKLAKYLG</sequence>
<organism evidence="1 2">
    <name type="scientific">Bermanella marisrubri</name>
    <dbReference type="NCBI Taxonomy" id="207949"/>
    <lineage>
        <taxon>Bacteria</taxon>
        <taxon>Pseudomonadati</taxon>
        <taxon>Pseudomonadota</taxon>
        <taxon>Gammaproteobacteria</taxon>
        <taxon>Oceanospirillales</taxon>
        <taxon>Oceanospirillaceae</taxon>
        <taxon>Bermanella</taxon>
    </lineage>
</organism>